<comment type="cofactor">
    <cofactor evidence="1 6">
        <name>FAD</name>
        <dbReference type="ChEBI" id="CHEBI:57692"/>
    </cofactor>
</comment>
<dbReference type="GO" id="GO:0019478">
    <property type="term" value="P:D-amino acid catabolic process"/>
    <property type="evidence" value="ECO:0007669"/>
    <property type="project" value="TreeGrafter"/>
</dbReference>
<dbReference type="InterPro" id="IPR006076">
    <property type="entry name" value="FAD-dep_OxRdtase"/>
</dbReference>
<keyword evidence="5" id="KW-0560">Oxidoreductase</keyword>
<evidence type="ECO:0000256" key="1">
    <source>
        <dbReference type="ARBA" id="ARBA00001974"/>
    </source>
</evidence>
<dbReference type="PROSITE" id="PS00677">
    <property type="entry name" value="DAO"/>
    <property type="match status" value="1"/>
</dbReference>
<proteinExistence type="inferred from homology"/>
<feature type="domain" description="FAD dependent oxidoreductase" evidence="7">
    <location>
        <begin position="12"/>
        <end position="432"/>
    </location>
</feature>
<dbReference type="OrthoDB" id="2015447at2759"/>
<dbReference type="Gene3D" id="3.40.50.720">
    <property type="entry name" value="NAD(P)-binding Rossmann-like Domain"/>
    <property type="match status" value="1"/>
</dbReference>
<dbReference type="SUPFAM" id="SSF51971">
    <property type="entry name" value="Nucleotide-binding domain"/>
    <property type="match status" value="1"/>
</dbReference>
<dbReference type="Pfam" id="PF01266">
    <property type="entry name" value="DAO"/>
    <property type="match status" value="1"/>
</dbReference>
<evidence type="ECO:0000259" key="7">
    <source>
        <dbReference type="Pfam" id="PF01266"/>
    </source>
</evidence>
<name>A0A8H2VU27_9HELO</name>
<keyword evidence="9" id="KW-1185">Reference proteome</keyword>
<evidence type="ECO:0000256" key="6">
    <source>
        <dbReference type="PIRSR" id="PIRSR000189-1"/>
    </source>
</evidence>
<accession>A0A8H2VU27</accession>
<keyword evidence="4 6" id="KW-0274">FAD</keyword>
<evidence type="ECO:0000256" key="5">
    <source>
        <dbReference type="ARBA" id="ARBA00023002"/>
    </source>
</evidence>
<feature type="binding site" evidence="6">
    <location>
        <position position="302"/>
    </location>
    <ligand>
        <name>D-dopa</name>
        <dbReference type="ChEBI" id="CHEBI:149689"/>
    </ligand>
</feature>
<feature type="binding site" evidence="6">
    <location>
        <position position="253"/>
    </location>
    <ligand>
        <name>FAD</name>
        <dbReference type="ChEBI" id="CHEBI:57692"/>
    </ligand>
</feature>
<dbReference type="EMBL" id="CAJHIA010000013">
    <property type="protein sequence ID" value="CAD6444867.1"/>
    <property type="molecule type" value="Genomic_DNA"/>
</dbReference>
<dbReference type="GO" id="GO:0003884">
    <property type="term" value="F:D-amino-acid oxidase activity"/>
    <property type="evidence" value="ECO:0007669"/>
    <property type="project" value="InterPro"/>
</dbReference>
<sequence length="440" mass="48948">MTSKTSTTPKNIIILGAGISGLQTALSLLTSSSTSSSKPKITIIAKHFPGEKDANYCSPWAGADWRSHASRKEEDRRLRGWEEVTYKRWIEVIEREKEEKMLENGKKDARMEEVEPKKDHQEVGIAITPSLYFLGANYHGSEIDENGVWFQDVVQGYQELNPSDPTENNSELHSYPKGILGEGIRKGVYFNTVCVDVDKYLAYLLLRIKALGAIITRSEINTNGGLEGVVRSCKVLARENGVAGDVDVLINCTGLAAGKFVEKDEREKLFPVRGQVLMLKGETKVCKTLVTDLGEEGDELLYVIPRPGSGRSVVGGRKQAYSWDSNPDSQLTERILQRLKDIGWADDFMDENGDIEVLDTYVGFRPGRKGGVRVEIEVEVKADGEEWRKEEGEMIGEKGQARKIEDVFVLHNYGHGSGGYQCSIGCAEEIVRLIEGLELE</sequence>
<gene>
    <name evidence="8" type="ORF">SCLTRI_LOCUS4659</name>
</gene>
<dbReference type="AlphaFoldDB" id="A0A8H2VU27"/>
<dbReference type="PANTHER" id="PTHR11530:SF16">
    <property type="entry name" value="D-AMINO ACID OXIDASE (AFU_ORTHOLOGUE AFUA_5G11290)"/>
    <property type="match status" value="1"/>
</dbReference>
<dbReference type="PANTHER" id="PTHR11530">
    <property type="entry name" value="D-AMINO ACID OXIDASE"/>
    <property type="match status" value="1"/>
</dbReference>
<dbReference type="Gene3D" id="3.30.9.10">
    <property type="entry name" value="D-Amino Acid Oxidase, subunit A, domain 2"/>
    <property type="match status" value="1"/>
</dbReference>
<protein>
    <submittedName>
        <fullName evidence="8">94acf180-6ebf-49b3-bb3f-57fdfe948467</fullName>
    </submittedName>
</protein>
<evidence type="ECO:0000313" key="9">
    <source>
        <dbReference type="Proteomes" id="UP000624404"/>
    </source>
</evidence>
<comment type="similarity">
    <text evidence="2">Belongs to the DAMOX/DASOX family.</text>
</comment>
<organism evidence="8 9">
    <name type="scientific">Sclerotinia trifoliorum</name>
    <dbReference type="NCBI Taxonomy" id="28548"/>
    <lineage>
        <taxon>Eukaryota</taxon>
        <taxon>Fungi</taxon>
        <taxon>Dikarya</taxon>
        <taxon>Ascomycota</taxon>
        <taxon>Pezizomycotina</taxon>
        <taxon>Leotiomycetes</taxon>
        <taxon>Helotiales</taxon>
        <taxon>Sclerotiniaceae</taxon>
        <taxon>Sclerotinia</taxon>
    </lineage>
</organism>
<comment type="caution">
    <text evidence="8">The sequence shown here is derived from an EMBL/GenBank/DDBJ whole genome shotgun (WGS) entry which is preliminary data.</text>
</comment>
<evidence type="ECO:0000313" key="8">
    <source>
        <dbReference type="EMBL" id="CAD6444867.1"/>
    </source>
</evidence>
<dbReference type="GO" id="GO:0005737">
    <property type="term" value="C:cytoplasm"/>
    <property type="evidence" value="ECO:0007669"/>
    <property type="project" value="TreeGrafter"/>
</dbReference>
<reference evidence="8" key="1">
    <citation type="submission" date="2020-10" db="EMBL/GenBank/DDBJ databases">
        <authorList>
            <person name="Kusch S."/>
        </authorList>
    </citation>
    <scope>NUCLEOTIDE SEQUENCE</scope>
    <source>
        <strain evidence="8">SwB9</strain>
    </source>
</reference>
<dbReference type="Proteomes" id="UP000624404">
    <property type="component" value="Unassembled WGS sequence"/>
</dbReference>
<dbReference type="GO" id="GO:0071949">
    <property type="term" value="F:FAD binding"/>
    <property type="evidence" value="ECO:0007669"/>
    <property type="project" value="InterPro"/>
</dbReference>
<feature type="binding site" evidence="6">
    <location>
        <position position="365"/>
    </location>
    <ligand>
        <name>D-dopa</name>
        <dbReference type="ChEBI" id="CHEBI:149689"/>
    </ligand>
</feature>
<dbReference type="InterPro" id="IPR006181">
    <property type="entry name" value="D-amino_acid_oxidase_CS"/>
</dbReference>
<evidence type="ECO:0000256" key="3">
    <source>
        <dbReference type="ARBA" id="ARBA00022630"/>
    </source>
</evidence>
<keyword evidence="3" id="KW-0285">Flavoprotein</keyword>
<dbReference type="InterPro" id="IPR023209">
    <property type="entry name" value="DAO"/>
</dbReference>
<feature type="binding site" evidence="6">
    <location>
        <position position="230"/>
    </location>
    <ligand>
        <name>FAD</name>
        <dbReference type="ChEBI" id="CHEBI:57692"/>
    </ligand>
</feature>
<dbReference type="SUPFAM" id="SSF54373">
    <property type="entry name" value="FAD-linked reductases, C-terminal domain"/>
    <property type="match status" value="1"/>
</dbReference>
<dbReference type="PIRSF" id="PIRSF000189">
    <property type="entry name" value="D-aa_oxidase"/>
    <property type="match status" value="1"/>
</dbReference>
<evidence type="ECO:0000256" key="2">
    <source>
        <dbReference type="ARBA" id="ARBA00006730"/>
    </source>
</evidence>
<evidence type="ECO:0000256" key="4">
    <source>
        <dbReference type="ARBA" id="ARBA00022827"/>
    </source>
</evidence>